<dbReference type="InterPro" id="IPR008030">
    <property type="entry name" value="NmrA-like"/>
</dbReference>
<gene>
    <name evidence="4" type="ORF">UCREL1_5468</name>
</gene>
<dbReference type="Pfam" id="PF05368">
    <property type="entry name" value="NmrA"/>
    <property type="match status" value="1"/>
</dbReference>
<dbReference type="Gene3D" id="3.40.50.720">
    <property type="entry name" value="NAD(P)-binding Rossmann-like Domain"/>
    <property type="match status" value="1"/>
</dbReference>
<organism evidence="4 5">
    <name type="scientific">Eutypa lata (strain UCR-EL1)</name>
    <name type="common">Grapevine dieback disease fungus</name>
    <name type="synonym">Eutypa armeniacae</name>
    <dbReference type="NCBI Taxonomy" id="1287681"/>
    <lineage>
        <taxon>Eukaryota</taxon>
        <taxon>Fungi</taxon>
        <taxon>Dikarya</taxon>
        <taxon>Ascomycota</taxon>
        <taxon>Pezizomycotina</taxon>
        <taxon>Sordariomycetes</taxon>
        <taxon>Xylariomycetidae</taxon>
        <taxon>Xylariales</taxon>
        <taxon>Diatrypaceae</taxon>
        <taxon>Eutypa</taxon>
    </lineage>
</organism>
<dbReference type="InterPro" id="IPR036291">
    <property type="entry name" value="NAD(P)-bd_dom_sf"/>
</dbReference>
<dbReference type="PANTHER" id="PTHR42748:SF11">
    <property type="entry name" value="NMRA-LIKE DOMAIN-CONTAINING PROTEIN"/>
    <property type="match status" value="1"/>
</dbReference>
<evidence type="ECO:0000259" key="3">
    <source>
        <dbReference type="Pfam" id="PF05368"/>
    </source>
</evidence>
<dbReference type="InterPro" id="IPR051164">
    <property type="entry name" value="NmrA-like_oxidored"/>
</dbReference>
<dbReference type="STRING" id="1287681.M7TCC3"/>
<dbReference type="Proteomes" id="UP000012174">
    <property type="component" value="Unassembled WGS sequence"/>
</dbReference>
<evidence type="ECO:0000256" key="2">
    <source>
        <dbReference type="ARBA" id="ARBA00022857"/>
    </source>
</evidence>
<dbReference type="EMBL" id="KB706410">
    <property type="protein sequence ID" value="EMR67531.1"/>
    <property type="molecule type" value="Genomic_DNA"/>
</dbReference>
<dbReference type="KEGG" id="ela:UCREL1_5468"/>
<dbReference type="GO" id="GO:0005634">
    <property type="term" value="C:nucleus"/>
    <property type="evidence" value="ECO:0007669"/>
    <property type="project" value="TreeGrafter"/>
</dbReference>
<dbReference type="eggNOG" id="ENOG502QQEA">
    <property type="taxonomic scope" value="Eukaryota"/>
</dbReference>
<comment type="similarity">
    <text evidence="1">Belongs to the NmrA-type oxidoreductase family.</text>
</comment>
<proteinExistence type="inferred from homology"/>
<keyword evidence="5" id="KW-1185">Reference proteome</keyword>
<accession>M7TCC3</accession>
<evidence type="ECO:0000313" key="4">
    <source>
        <dbReference type="EMBL" id="EMR67531.1"/>
    </source>
</evidence>
<evidence type="ECO:0000313" key="5">
    <source>
        <dbReference type="Proteomes" id="UP000012174"/>
    </source>
</evidence>
<feature type="domain" description="NmrA-like" evidence="3">
    <location>
        <begin position="10"/>
        <end position="321"/>
    </location>
</feature>
<dbReference type="HOGENOM" id="CLU_007383_8_1_1"/>
<evidence type="ECO:0000256" key="1">
    <source>
        <dbReference type="ARBA" id="ARBA00006328"/>
    </source>
</evidence>
<sequence>MFKHNNDNNKNILAIFGATGHQGSSIIHYVQNDATLSQKYPIIRAITRDVNSDQAKQLTLSNNNSHVKIEVVRGDAQDSISLAAALAGAHTVFAMTTPDFGPDAVGAEYARAQAIADAAVSQGVEYLVFSTLPAVGEISGGKYARVTPFDAKAKAERYIRGLPIRSAFYAGGWFMENFEAQTFLAPKLDADGTTWVMSRNSSPQTKMPLVDAIGDTGKFVGAILAEPDKYEGKTFTGAVALYTLEEVAAILSKATGKNVVYRQISTEDFKKTLPPGLLGDIFVDAYSFQDEYGYFGPGTEESVAWAVENARGRLTTLEEYFEAHPLRLE</sequence>
<dbReference type="SUPFAM" id="SSF51735">
    <property type="entry name" value="NAD(P)-binding Rossmann-fold domains"/>
    <property type="match status" value="1"/>
</dbReference>
<dbReference type="Gene3D" id="3.90.25.10">
    <property type="entry name" value="UDP-galactose 4-epimerase, domain 1"/>
    <property type="match status" value="1"/>
</dbReference>
<name>M7TCC3_EUTLA</name>
<keyword evidence="2" id="KW-0521">NADP</keyword>
<dbReference type="OMA" id="ANHPFDA"/>
<dbReference type="PANTHER" id="PTHR42748">
    <property type="entry name" value="NITROGEN METABOLITE REPRESSION PROTEIN NMRA FAMILY MEMBER"/>
    <property type="match status" value="1"/>
</dbReference>
<dbReference type="OrthoDB" id="3358371at2759"/>
<dbReference type="AlphaFoldDB" id="M7TCC3"/>
<reference evidence="5" key="1">
    <citation type="journal article" date="2013" name="Genome Announc.">
        <title>Draft genome sequence of the grapevine dieback fungus Eutypa lata UCR-EL1.</title>
        <authorList>
            <person name="Blanco-Ulate B."/>
            <person name="Rolshausen P.E."/>
            <person name="Cantu D."/>
        </authorList>
    </citation>
    <scope>NUCLEOTIDE SEQUENCE [LARGE SCALE GENOMIC DNA]</scope>
    <source>
        <strain evidence="5">UCR-EL1</strain>
    </source>
</reference>
<protein>
    <submittedName>
        <fullName evidence="4">Putative hscarg dehydrogenase protein</fullName>
    </submittedName>
</protein>